<organism evidence="6 7">
    <name type="scientific">Fervidobacterium nodosum (strain ATCC 35602 / DSM 5306 / Rt17-B1)</name>
    <dbReference type="NCBI Taxonomy" id="381764"/>
    <lineage>
        <taxon>Bacteria</taxon>
        <taxon>Thermotogati</taxon>
        <taxon>Thermotogota</taxon>
        <taxon>Thermotogae</taxon>
        <taxon>Thermotogales</taxon>
        <taxon>Fervidobacteriaceae</taxon>
        <taxon>Fervidobacterium</taxon>
    </lineage>
</organism>
<dbReference type="eggNOG" id="COG4992">
    <property type="taxonomic scope" value="Bacteria"/>
</dbReference>
<dbReference type="HOGENOM" id="CLU_016922_10_1_0"/>
<protein>
    <submittedName>
        <fullName evidence="6">Aminotransferase class-III</fullName>
    </submittedName>
</protein>
<dbReference type="PANTHER" id="PTHR11986">
    <property type="entry name" value="AMINOTRANSFERASE CLASS III"/>
    <property type="match status" value="1"/>
</dbReference>
<dbReference type="InterPro" id="IPR005814">
    <property type="entry name" value="Aminotrans_3"/>
</dbReference>
<proteinExistence type="inferred from homology"/>
<dbReference type="AlphaFoldDB" id="A7HJ60"/>
<reference evidence="6 7" key="2">
    <citation type="journal article" date="2009" name="Proc. Natl. Acad. Sci. U.S.A.">
        <title>On the chimeric nature, thermophilic origin, and phylogenetic placement of the Thermotogales.</title>
        <authorList>
            <person name="Zhaxybayeva O."/>
            <person name="Swithers K.S."/>
            <person name="Lapierre P."/>
            <person name="Fournier G.P."/>
            <person name="Bickhart D.M."/>
            <person name="DeBoy R.T."/>
            <person name="Nelson K.E."/>
            <person name="Nesbo C.L."/>
            <person name="Doolittle W.F."/>
            <person name="Gogarten J.P."/>
            <person name="Noll K.M."/>
        </authorList>
    </citation>
    <scope>NUCLEOTIDE SEQUENCE [LARGE SCALE GENOMIC DNA]</scope>
    <source>
        <strain evidence="7">ATCC 35602 / DSM 5306 / Rt17-B1</strain>
    </source>
</reference>
<dbReference type="KEGG" id="fno:Fnod_0076"/>
<evidence type="ECO:0000256" key="1">
    <source>
        <dbReference type="ARBA" id="ARBA00001933"/>
    </source>
</evidence>
<comment type="similarity">
    <text evidence="5">Belongs to the class-III pyridoxal-phosphate-dependent aminotransferase family.</text>
</comment>
<accession>A7HJ60</accession>
<dbReference type="PROSITE" id="PS00600">
    <property type="entry name" value="AA_TRANSFER_CLASS_3"/>
    <property type="match status" value="1"/>
</dbReference>
<dbReference type="GO" id="GO:0008483">
    <property type="term" value="F:transaminase activity"/>
    <property type="evidence" value="ECO:0007669"/>
    <property type="project" value="UniProtKB-KW"/>
</dbReference>
<dbReference type="Gene3D" id="3.40.640.10">
    <property type="entry name" value="Type I PLP-dependent aspartate aminotransferase-like (Major domain)"/>
    <property type="match status" value="1"/>
</dbReference>
<keyword evidence="3 6" id="KW-0808">Transferase</keyword>
<dbReference type="STRING" id="381764.Fnod_0076"/>
<dbReference type="InterPro" id="IPR015422">
    <property type="entry name" value="PyrdxlP-dep_Trfase_small"/>
</dbReference>
<dbReference type="Proteomes" id="UP000002415">
    <property type="component" value="Chromosome"/>
</dbReference>
<keyword evidence="4 5" id="KW-0663">Pyridoxal phosphate</keyword>
<evidence type="ECO:0000256" key="2">
    <source>
        <dbReference type="ARBA" id="ARBA00022576"/>
    </source>
</evidence>
<keyword evidence="2 6" id="KW-0032">Aminotransferase</keyword>
<dbReference type="Pfam" id="PF00202">
    <property type="entry name" value="Aminotran_3"/>
    <property type="match status" value="1"/>
</dbReference>
<dbReference type="InterPro" id="IPR050103">
    <property type="entry name" value="Class-III_PLP-dep_AT"/>
</dbReference>
<keyword evidence="7" id="KW-1185">Reference proteome</keyword>
<dbReference type="PANTHER" id="PTHR11986:SF79">
    <property type="entry name" value="ACETYLORNITHINE AMINOTRANSFERASE, MITOCHONDRIAL"/>
    <property type="match status" value="1"/>
</dbReference>
<name>A7HJ60_FERNB</name>
<dbReference type="RefSeq" id="WP_011993266.1">
    <property type="nucleotide sequence ID" value="NC_009718.1"/>
</dbReference>
<reference evidence="6 7" key="1">
    <citation type="submission" date="2007-07" db="EMBL/GenBank/DDBJ databases">
        <title>Complete sequence of Fervidobacterium nodosum Rt17-B1.</title>
        <authorList>
            <consortium name="US DOE Joint Genome Institute"/>
            <person name="Copeland A."/>
            <person name="Lucas S."/>
            <person name="Lapidus A."/>
            <person name="Barry K."/>
            <person name="Glavina del Rio T."/>
            <person name="Dalin E."/>
            <person name="Tice H."/>
            <person name="Pitluck S."/>
            <person name="Saunders E."/>
            <person name="Brettin T."/>
            <person name="Bruce D."/>
            <person name="Detter J.C."/>
            <person name="Han C."/>
            <person name="Schmutz J."/>
            <person name="Larimer F."/>
            <person name="Land M."/>
            <person name="Hauser L."/>
            <person name="Kyrpides N."/>
            <person name="Mikhailova N."/>
            <person name="Nelson K."/>
            <person name="Gogarten J.P."/>
            <person name="Noll K."/>
            <person name="Richardson P."/>
        </authorList>
    </citation>
    <scope>NUCLEOTIDE SEQUENCE [LARGE SCALE GENOMIC DNA]</scope>
    <source>
        <strain evidence="7">ATCC 35602 / DSM 5306 / Rt17-B1</strain>
    </source>
</reference>
<dbReference type="PIRSF" id="PIRSF000521">
    <property type="entry name" value="Transaminase_4ab_Lys_Orn"/>
    <property type="match status" value="1"/>
</dbReference>
<sequence>MSYIANTYNRYPMKISRGKGIYLWDDRGNQYIDTFMGIGVLLFGHNHEKVIDAMKRKMERYVHLSNFFLDEDAEFIAERLVKETKKDGRVFFTNSGAESTECALKIIRKVRKSGKIVSFDKNFHGRTMKALSVTGFPNIREQFVNDQDVVFLPYDNDTVTNFFERESDIAAVFVEVIHGSGGLDVIPNDILNIISRYKKEKGFILVVDEVQSGLGRTGKFYAYQHFDVEPDIVTLAKGIGGGVPLGACIMLGEYADVLNKGEHGSTFAPNPVALAGGRAVLEMIDEKLLAHVEKMGELFEEKFKSLSFVSSVKGMGLMRGISLAKNNVLKAEVFLEHGLLVNILGNGTIRFLLPLNINEEEIEEVSLKFKKALSQLQ</sequence>
<dbReference type="InterPro" id="IPR015421">
    <property type="entry name" value="PyrdxlP-dep_Trfase_major"/>
</dbReference>
<evidence type="ECO:0000256" key="3">
    <source>
        <dbReference type="ARBA" id="ARBA00022679"/>
    </source>
</evidence>
<evidence type="ECO:0000313" key="6">
    <source>
        <dbReference type="EMBL" id="ABS59943.1"/>
    </source>
</evidence>
<dbReference type="GO" id="GO:0030170">
    <property type="term" value="F:pyridoxal phosphate binding"/>
    <property type="evidence" value="ECO:0007669"/>
    <property type="project" value="InterPro"/>
</dbReference>
<dbReference type="CDD" id="cd00610">
    <property type="entry name" value="OAT_like"/>
    <property type="match status" value="1"/>
</dbReference>
<evidence type="ECO:0000256" key="4">
    <source>
        <dbReference type="ARBA" id="ARBA00022898"/>
    </source>
</evidence>
<dbReference type="EMBL" id="CP000771">
    <property type="protein sequence ID" value="ABS59943.1"/>
    <property type="molecule type" value="Genomic_DNA"/>
</dbReference>
<dbReference type="InterPro" id="IPR049704">
    <property type="entry name" value="Aminotrans_3_PPA_site"/>
</dbReference>
<comment type="cofactor">
    <cofactor evidence="1">
        <name>pyridoxal 5'-phosphate</name>
        <dbReference type="ChEBI" id="CHEBI:597326"/>
    </cofactor>
</comment>
<evidence type="ECO:0000256" key="5">
    <source>
        <dbReference type="RuleBase" id="RU003560"/>
    </source>
</evidence>
<dbReference type="SUPFAM" id="SSF53383">
    <property type="entry name" value="PLP-dependent transferases"/>
    <property type="match status" value="1"/>
</dbReference>
<dbReference type="InterPro" id="IPR015424">
    <property type="entry name" value="PyrdxlP-dep_Trfase"/>
</dbReference>
<dbReference type="GO" id="GO:0042802">
    <property type="term" value="F:identical protein binding"/>
    <property type="evidence" value="ECO:0007669"/>
    <property type="project" value="TreeGrafter"/>
</dbReference>
<dbReference type="FunFam" id="3.40.640.10:FF:000004">
    <property type="entry name" value="Acetylornithine aminotransferase"/>
    <property type="match status" value="1"/>
</dbReference>
<evidence type="ECO:0000313" key="7">
    <source>
        <dbReference type="Proteomes" id="UP000002415"/>
    </source>
</evidence>
<gene>
    <name evidence="6" type="ordered locus">Fnod_0076</name>
</gene>
<dbReference type="Gene3D" id="3.90.1150.10">
    <property type="entry name" value="Aspartate Aminotransferase, domain 1"/>
    <property type="match status" value="1"/>
</dbReference>